<reference evidence="1" key="1">
    <citation type="submission" date="2018-05" db="EMBL/GenBank/DDBJ databases">
        <authorList>
            <person name="Lanie J.A."/>
            <person name="Ng W.-L."/>
            <person name="Kazmierczak K.M."/>
            <person name="Andrzejewski T.M."/>
            <person name="Davidsen T.M."/>
            <person name="Wayne K.J."/>
            <person name="Tettelin H."/>
            <person name="Glass J.I."/>
            <person name="Rusch D."/>
            <person name="Podicherti R."/>
            <person name="Tsui H.-C.T."/>
            <person name="Winkler M.E."/>
        </authorList>
    </citation>
    <scope>NUCLEOTIDE SEQUENCE</scope>
</reference>
<name>A0A382KS39_9ZZZZ</name>
<gene>
    <name evidence="1" type="ORF">METZ01_LOCUS280478</name>
</gene>
<sequence length="30" mass="3320">VVDPRLTSVERPRGRLEAIRQGVVELFGIG</sequence>
<feature type="non-terminal residue" evidence="1">
    <location>
        <position position="1"/>
    </location>
</feature>
<dbReference type="EMBL" id="UINC01082657">
    <property type="protein sequence ID" value="SVC27624.1"/>
    <property type="molecule type" value="Genomic_DNA"/>
</dbReference>
<evidence type="ECO:0000313" key="1">
    <source>
        <dbReference type="EMBL" id="SVC27624.1"/>
    </source>
</evidence>
<protein>
    <submittedName>
        <fullName evidence="1">Uncharacterized protein</fullName>
    </submittedName>
</protein>
<organism evidence="1">
    <name type="scientific">marine metagenome</name>
    <dbReference type="NCBI Taxonomy" id="408172"/>
    <lineage>
        <taxon>unclassified sequences</taxon>
        <taxon>metagenomes</taxon>
        <taxon>ecological metagenomes</taxon>
    </lineage>
</organism>
<accession>A0A382KS39</accession>
<dbReference type="AlphaFoldDB" id="A0A382KS39"/>
<proteinExistence type="predicted"/>